<accession>A0ABP7PQM0</accession>
<keyword evidence="2" id="KW-1185">Reference proteome</keyword>
<sequence>MDHDAFVSYEDIAASLEDNEVIVGRMWELLRQFKQDCRRVFKLRAIREKRRLGSTGPLEVVFYFDATDQVPPPYILAGMIRAQFEFLDFPTTFHVFSWYRDPDSDECTHRGFGLHIAYWRFSNN</sequence>
<protein>
    <submittedName>
        <fullName evidence="1">Uncharacterized protein</fullName>
    </submittedName>
</protein>
<dbReference type="RefSeq" id="WP_345122566.1">
    <property type="nucleotide sequence ID" value="NZ_BAABDI010000007.1"/>
</dbReference>
<reference evidence="2" key="1">
    <citation type="journal article" date="2019" name="Int. J. Syst. Evol. Microbiol.">
        <title>The Global Catalogue of Microorganisms (GCM) 10K type strain sequencing project: providing services to taxonomists for standard genome sequencing and annotation.</title>
        <authorList>
            <consortium name="The Broad Institute Genomics Platform"/>
            <consortium name="The Broad Institute Genome Sequencing Center for Infectious Disease"/>
            <person name="Wu L."/>
            <person name="Ma J."/>
        </authorList>
    </citation>
    <scope>NUCLEOTIDE SEQUENCE [LARGE SCALE GENOMIC DNA]</scope>
    <source>
        <strain evidence="2">JCM 17217</strain>
    </source>
</reference>
<comment type="caution">
    <text evidence="1">The sequence shown here is derived from an EMBL/GenBank/DDBJ whole genome shotgun (WGS) entry which is preliminary data.</text>
</comment>
<dbReference type="Proteomes" id="UP001501556">
    <property type="component" value="Unassembled WGS sequence"/>
</dbReference>
<evidence type="ECO:0000313" key="2">
    <source>
        <dbReference type="Proteomes" id="UP001501556"/>
    </source>
</evidence>
<dbReference type="EMBL" id="BAABDI010000007">
    <property type="protein sequence ID" value="GAA3969690.1"/>
    <property type="molecule type" value="Genomic_DNA"/>
</dbReference>
<gene>
    <name evidence="1" type="ORF">GCM10022407_14500</name>
</gene>
<proteinExistence type="predicted"/>
<name>A0ABP7PQM0_9BACT</name>
<evidence type="ECO:0000313" key="1">
    <source>
        <dbReference type="EMBL" id="GAA3969690.1"/>
    </source>
</evidence>
<organism evidence="1 2">
    <name type="scientific">Hymenobacter antarcticus</name>
    <dbReference type="NCBI Taxonomy" id="486270"/>
    <lineage>
        <taxon>Bacteria</taxon>
        <taxon>Pseudomonadati</taxon>
        <taxon>Bacteroidota</taxon>
        <taxon>Cytophagia</taxon>
        <taxon>Cytophagales</taxon>
        <taxon>Hymenobacteraceae</taxon>
        <taxon>Hymenobacter</taxon>
    </lineage>
</organism>